<dbReference type="InterPro" id="IPR045865">
    <property type="entry name" value="ACT-like_dom_sf"/>
</dbReference>
<keyword evidence="7 12" id="KW-0503">Monooxygenase</keyword>
<evidence type="ECO:0000259" key="11">
    <source>
        <dbReference type="PROSITE" id="PS51671"/>
    </source>
</evidence>
<dbReference type="GO" id="GO:0004664">
    <property type="term" value="F:prephenate dehydratase activity"/>
    <property type="evidence" value="ECO:0007669"/>
    <property type="project" value="InterPro"/>
</dbReference>
<evidence type="ECO:0000256" key="4">
    <source>
        <dbReference type="ARBA" id="ARBA00022723"/>
    </source>
</evidence>
<dbReference type="Pfam" id="PF00351">
    <property type="entry name" value="Biopterin_H"/>
    <property type="match status" value="1"/>
</dbReference>
<dbReference type="PROSITE" id="PS00858">
    <property type="entry name" value="PREPHENATE_DEHYDR_2"/>
    <property type="match status" value="1"/>
</dbReference>
<keyword evidence="6 8" id="KW-0408">Iron</keyword>
<accession>W7TPN3</accession>
<dbReference type="InterPro" id="IPR019774">
    <property type="entry name" value="Aromatic-AA_hydroxylase_C"/>
</dbReference>
<dbReference type="OrthoDB" id="983542at2759"/>
<dbReference type="GO" id="GO:0005506">
    <property type="term" value="F:iron ion binding"/>
    <property type="evidence" value="ECO:0007669"/>
    <property type="project" value="InterPro"/>
</dbReference>
<keyword evidence="5" id="KW-0560">Oxidoreductase</keyword>
<feature type="binding site" evidence="8">
    <location>
        <position position="363"/>
    </location>
    <ligand>
        <name>Fe cation</name>
        <dbReference type="ChEBI" id="CHEBI:24875"/>
    </ligand>
</feature>
<gene>
    <name evidence="12" type="ORF">Naga_100008g120</name>
</gene>
<reference evidence="12 13" key="1">
    <citation type="journal article" date="2014" name="Mol. Plant">
        <title>Chromosome Scale Genome Assembly and Transcriptome Profiling of Nannochloropsis gaditana in Nitrogen Depletion.</title>
        <authorList>
            <person name="Corteggiani Carpinelli E."/>
            <person name="Telatin A."/>
            <person name="Vitulo N."/>
            <person name="Forcato C."/>
            <person name="D'Angelo M."/>
            <person name="Schiavon R."/>
            <person name="Vezzi A."/>
            <person name="Giacometti G.M."/>
            <person name="Morosinotto T."/>
            <person name="Valle G."/>
        </authorList>
    </citation>
    <scope>NUCLEOTIDE SEQUENCE [LARGE SCALE GENOMIC DNA]</scope>
    <source>
        <strain evidence="12 13">B-31</strain>
    </source>
</reference>
<comment type="caution">
    <text evidence="12">The sequence shown here is derived from an EMBL/GenBank/DDBJ whole genome shotgun (WGS) entry which is preliminary data.</text>
</comment>
<feature type="binding site" evidence="8">
    <location>
        <position position="408"/>
    </location>
    <ligand>
        <name>Fe cation</name>
        <dbReference type="ChEBI" id="CHEBI:24875"/>
    </ligand>
</feature>
<evidence type="ECO:0000259" key="10">
    <source>
        <dbReference type="PROSITE" id="PS51410"/>
    </source>
</evidence>
<dbReference type="InterPro" id="IPR036329">
    <property type="entry name" value="Aro-AA_hydroxylase_C_sf"/>
</dbReference>
<dbReference type="PROSITE" id="PS51410">
    <property type="entry name" value="BH4_AAA_HYDROXYL_2"/>
    <property type="match status" value="1"/>
</dbReference>
<evidence type="ECO:0000256" key="5">
    <source>
        <dbReference type="ARBA" id="ARBA00023002"/>
    </source>
</evidence>
<keyword evidence="13" id="KW-1185">Reference proteome</keyword>
<evidence type="ECO:0000256" key="1">
    <source>
        <dbReference type="ARBA" id="ARBA00001954"/>
    </source>
</evidence>
<name>W7TPN3_9STRA</name>
<dbReference type="PANTHER" id="PTHR11473:SF24">
    <property type="entry name" value="PHENYLALANINE-4-HYDROXYLASE"/>
    <property type="match status" value="1"/>
</dbReference>
<dbReference type="InterPro" id="IPR036951">
    <property type="entry name" value="ArAA_hydroxylase_sf"/>
</dbReference>
<feature type="domain" description="ACT" evidence="11">
    <location>
        <begin position="111"/>
        <end position="195"/>
    </location>
</feature>
<dbReference type="EC" id="1.14.16.1" evidence="3"/>
<evidence type="ECO:0000313" key="13">
    <source>
        <dbReference type="Proteomes" id="UP000019335"/>
    </source>
</evidence>
<evidence type="ECO:0000256" key="7">
    <source>
        <dbReference type="ARBA" id="ARBA00023033"/>
    </source>
</evidence>
<keyword evidence="4 8" id="KW-0479">Metal-binding</keyword>
<sequence length="534" mass="60246">MALIQHVMTKKLSRALLARHKGAPLCRSLRTLLPNEQKPPDPSSSSPSPLHLSPASQSLSRVWRSFSSSTTTVVSTEEYPNAHHPEAAEYLKRSSVAVEEDDKDPFFDKTSALMEVEDRPGALAEMLSYFAAHHVNITRLESRPSKKQYDDQGQGRLVFDMYVDFEGSRGIARVDALLQELGEHSRSLLVLDRTEVPWFPRQAWQLDTIANRVLDAGVDLTSDHPGFSDPVYRARRGELAQIARQYRHGETIPHIAYMPAEIATWSAVFRRQDELLRRYACREYLDILALMKEECGYGPESIPQQADITRFLARRTDFRLRPVAGLLSSRDFLNGLAFRVFFCTQYIRHHSRPLYTPEPDICHELLGHAPLFADPDFADFSNEIGLASLGASDEEVKKLAACYWHSVEFGLCRQHAAGTELSQEQGNETASSIKAYGAGLLSSFGELEYACGGEEGKEGGPTFLPWDPEVAAVQSYPITTYQPVYFVAESLLDAKEKMRRYCEKKMSRPFYARYMPEVQSIWVDRAVRVGKKVG</sequence>
<comment type="similarity">
    <text evidence="2">Belongs to the biopterin-dependent aromatic amino acid hydroxylase family.</text>
</comment>
<dbReference type="Gene3D" id="1.10.800.10">
    <property type="entry name" value="Aromatic amino acid hydroxylase"/>
    <property type="match status" value="1"/>
</dbReference>
<feature type="binding site" evidence="8">
    <location>
        <position position="368"/>
    </location>
    <ligand>
        <name>Fe cation</name>
        <dbReference type="ChEBI" id="CHEBI:24875"/>
    </ligand>
</feature>
<proteinExistence type="inferred from homology"/>
<dbReference type="InterPro" id="IPR018528">
    <property type="entry name" value="Preph_deHydtase_CS"/>
</dbReference>
<dbReference type="Proteomes" id="UP000019335">
    <property type="component" value="Chromosome 5"/>
</dbReference>
<dbReference type="InterPro" id="IPR002912">
    <property type="entry name" value="ACT_dom"/>
</dbReference>
<dbReference type="AlphaFoldDB" id="W7TPN3"/>
<dbReference type="SUPFAM" id="SSF56534">
    <property type="entry name" value="Aromatic aminoacid monoxygenases, catalytic and oligomerization domains"/>
    <property type="match status" value="1"/>
</dbReference>
<feature type="domain" description="Biopterin-dependent aromatic amino acid hydroxylase family profile" evidence="10">
    <location>
        <begin position="184"/>
        <end position="534"/>
    </location>
</feature>
<dbReference type="SUPFAM" id="SSF55021">
    <property type="entry name" value="ACT-like"/>
    <property type="match status" value="1"/>
</dbReference>
<dbReference type="EMBL" id="AZIL01000356">
    <property type="protein sequence ID" value="EWM28002.1"/>
    <property type="molecule type" value="Genomic_DNA"/>
</dbReference>
<evidence type="ECO:0000313" key="12">
    <source>
        <dbReference type="EMBL" id="EWM28002.1"/>
    </source>
</evidence>
<dbReference type="PROSITE" id="PS51671">
    <property type="entry name" value="ACT"/>
    <property type="match status" value="1"/>
</dbReference>
<dbReference type="GO" id="GO:0009094">
    <property type="term" value="P:L-phenylalanine biosynthetic process"/>
    <property type="evidence" value="ECO:0007669"/>
    <property type="project" value="InterPro"/>
</dbReference>
<evidence type="ECO:0000256" key="3">
    <source>
        <dbReference type="ARBA" id="ARBA00011995"/>
    </source>
</evidence>
<organism evidence="12 13">
    <name type="scientific">Nannochloropsis gaditana</name>
    <dbReference type="NCBI Taxonomy" id="72520"/>
    <lineage>
        <taxon>Eukaryota</taxon>
        <taxon>Sar</taxon>
        <taxon>Stramenopiles</taxon>
        <taxon>Ochrophyta</taxon>
        <taxon>Eustigmatophyceae</taxon>
        <taxon>Eustigmatales</taxon>
        <taxon>Monodopsidaceae</taxon>
        <taxon>Nannochloropsis</taxon>
    </lineage>
</organism>
<dbReference type="InterPro" id="IPR001273">
    <property type="entry name" value="ArAA_hydroxylase"/>
</dbReference>
<dbReference type="Pfam" id="PF01842">
    <property type="entry name" value="ACT"/>
    <property type="match status" value="1"/>
</dbReference>
<protein>
    <recommendedName>
        <fullName evidence="3">phenylalanine 4-monooxygenase</fullName>
        <ecNumber evidence="3">1.14.16.1</ecNumber>
    </recommendedName>
</protein>
<comment type="cofactor">
    <cofactor evidence="1 8">
        <name>Fe(2+)</name>
        <dbReference type="ChEBI" id="CHEBI:29033"/>
    </cofactor>
</comment>
<dbReference type="PANTHER" id="PTHR11473">
    <property type="entry name" value="AROMATIC AMINO ACID HYDROXYLASE"/>
    <property type="match status" value="1"/>
</dbReference>
<evidence type="ECO:0000256" key="2">
    <source>
        <dbReference type="ARBA" id="ARBA00009712"/>
    </source>
</evidence>
<dbReference type="GO" id="GO:0004505">
    <property type="term" value="F:phenylalanine 4-monooxygenase activity"/>
    <property type="evidence" value="ECO:0007669"/>
    <property type="project" value="UniProtKB-EC"/>
</dbReference>
<feature type="compositionally biased region" description="Low complexity" evidence="9">
    <location>
        <begin position="43"/>
        <end position="54"/>
    </location>
</feature>
<evidence type="ECO:0000256" key="8">
    <source>
        <dbReference type="PIRSR" id="PIRSR601273-2"/>
    </source>
</evidence>
<evidence type="ECO:0000256" key="6">
    <source>
        <dbReference type="ARBA" id="ARBA00023004"/>
    </source>
</evidence>
<dbReference type="CDD" id="cd04905">
    <property type="entry name" value="ACT_CM-PDT"/>
    <property type="match status" value="1"/>
</dbReference>
<dbReference type="Gene3D" id="3.30.70.260">
    <property type="match status" value="1"/>
</dbReference>
<feature type="region of interest" description="Disordered" evidence="9">
    <location>
        <begin position="32"/>
        <end position="54"/>
    </location>
</feature>
<dbReference type="PRINTS" id="PR00372">
    <property type="entry name" value="FYWHYDRXLASE"/>
</dbReference>
<evidence type="ECO:0000256" key="9">
    <source>
        <dbReference type="SAM" id="MobiDB-lite"/>
    </source>
</evidence>